<evidence type="ECO:0000256" key="3">
    <source>
        <dbReference type="ARBA" id="ARBA00022448"/>
    </source>
</evidence>
<dbReference type="InterPro" id="IPR051313">
    <property type="entry name" value="Bact_iron-sidero_bind"/>
</dbReference>
<evidence type="ECO:0000259" key="5">
    <source>
        <dbReference type="PROSITE" id="PS50983"/>
    </source>
</evidence>
<dbReference type="CDD" id="cd01146">
    <property type="entry name" value="FhuD"/>
    <property type="match status" value="1"/>
</dbReference>
<dbReference type="GO" id="GO:1901678">
    <property type="term" value="P:iron coordination entity transport"/>
    <property type="evidence" value="ECO:0007669"/>
    <property type="project" value="UniProtKB-ARBA"/>
</dbReference>
<reference evidence="6" key="1">
    <citation type="submission" date="2019-12" db="EMBL/GenBank/DDBJ databases">
        <title>High-Quality draft genome sequences of three cyanobacteria isolated from the limestone walls of the Old Cathedral of Coimbra.</title>
        <authorList>
            <person name="Tiago I."/>
            <person name="Soares F."/>
            <person name="Portugal A."/>
        </authorList>
    </citation>
    <scope>NUCLEOTIDE SEQUENCE</scope>
    <source>
        <strain evidence="6">A</strain>
    </source>
</reference>
<dbReference type="PROSITE" id="PS50983">
    <property type="entry name" value="FE_B12_PBP"/>
    <property type="match status" value="1"/>
</dbReference>
<dbReference type="EMBL" id="WVIE01000005">
    <property type="protein sequence ID" value="NDJ16907.1"/>
    <property type="molecule type" value="Genomic_DNA"/>
</dbReference>
<sequence length="280" mass="31582">MGEACVPNEPKRVVVLSHYGLLSHALTLGVKPIGSNANTLEDLKGDYLREQSFLGEKIEGIQQVGLPDNPNLEKISLLKPDLILAWAALKPVYPLLSQIAPTVLIPFNMPDWKDQFNLVAEILGKESEAQQVWEQYYQRVEELKAALGDLYENRTISVASTSPSNNYVLVKNSFAGSILNDVGLQRPAVQDVIKPGGGIYNISEERLDILDGDILFLLYTYDWGEMETYQRLKKKPIWKQLKAVKNNQVFLVDFWTWIWSDPSAANAVIDDLYKYLVDTP</sequence>
<evidence type="ECO:0000313" key="7">
    <source>
        <dbReference type="Proteomes" id="UP000646053"/>
    </source>
</evidence>
<proteinExistence type="inferred from homology"/>
<keyword evidence="4" id="KW-0732">Signal</keyword>
<dbReference type="InterPro" id="IPR002491">
    <property type="entry name" value="ABC_transptr_periplasmic_BD"/>
</dbReference>
<comment type="similarity">
    <text evidence="2">Belongs to the bacterial solute-binding protein 8 family.</text>
</comment>
<evidence type="ECO:0000256" key="4">
    <source>
        <dbReference type="ARBA" id="ARBA00022729"/>
    </source>
</evidence>
<dbReference type="AlphaFoldDB" id="A0A8J8CM61"/>
<comment type="subcellular location">
    <subcellularLocation>
        <location evidence="1">Cell envelope</location>
    </subcellularLocation>
</comment>
<dbReference type="Pfam" id="PF01497">
    <property type="entry name" value="Peripla_BP_2"/>
    <property type="match status" value="1"/>
</dbReference>
<evidence type="ECO:0000256" key="1">
    <source>
        <dbReference type="ARBA" id="ARBA00004196"/>
    </source>
</evidence>
<name>A0A8J8CM61_9CYAN</name>
<evidence type="ECO:0000313" key="6">
    <source>
        <dbReference type="EMBL" id="NDJ16907.1"/>
    </source>
</evidence>
<feature type="domain" description="Fe/B12 periplasmic-binding" evidence="5">
    <location>
        <begin position="13"/>
        <end position="280"/>
    </location>
</feature>
<comment type="caution">
    <text evidence="6">The sequence shown here is derived from an EMBL/GenBank/DDBJ whole genome shotgun (WGS) entry which is preliminary data.</text>
</comment>
<protein>
    <submittedName>
        <fullName evidence="6">ABC transporter substrate-binding protein</fullName>
    </submittedName>
</protein>
<dbReference type="PANTHER" id="PTHR30532:SF25">
    <property type="entry name" value="IRON(III) DICITRATE-BINDING PERIPLASMIC PROTEIN"/>
    <property type="match status" value="1"/>
</dbReference>
<gene>
    <name evidence="6" type="ORF">GS601_06330</name>
</gene>
<dbReference type="SUPFAM" id="SSF53807">
    <property type="entry name" value="Helical backbone' metal receptor"/>
    <property type="match status" value="1"/>
</dbReference>
<dbReference type="Gene3D" id="3.40.50.1980">
    <property type="entry name" value="Nitrogenase molybdenum iron protein domain"/>
    <property type="match status" value="2"/>
</dbReference>
<dbReference type="PANTHER" id="PTHR30532">
    <property type="entry name" value="IRON III DICITRATE-BINDING PERIPLASMIC PROTEIN"/>
    <property type="match status" value="1"/>
</dbReference>
<dbReference type="GO" id="GO:0030288">
    <property type="term" value="C:outer membrane-bounded periplasmic space"/>
    <property type="evidence" value="ECO:0007669"/>
    <property type="project" value="TreeGrafter"/>
</dbReference>
<organism evidence="6 7">
    <name type="scientific">Myxacorys almedinensis A</name>
    <dbReference type="NCBI Taxonomy" id="2690445"/>
    <lineage>
        <taxon>Bacteria</taxon>
        <taxon>Bacillati</taxon>
        <taxon>Cyanobacteriota</taxon>
        <taxon>Cyanophyceae</taxon>
        <taxon>Leptolyngbyales</taxon>
        <taxon>Leptolyngbyaceae</taxon>
        <taxon>Myxacorys</taxon>
        <taxon>Myxacorys almedinensis</taxon>
    </lineage>
</organism>
<evidence type="ECO:0000256" key="2">
    <source>
        <dbReference type="ARBA" id="ARBA00008814"/>
    </source>
</evidence>
<accession>A0A8J8CM61</accession>
<keyword evidence="7" id="KW-1185">Reference proteome</keyword>
<dbReference type="Proteomes" id="UP000646053">
    <property type="component" value="Unassembled WGS sequence"/>
</dbReference>
<keyword evidence="3" id="KW-0813">Transport</keyword>